<protein>
    <submittedName>
        <fullName evidence="3">Uncharacterized protein</fullName>
    </submittedName>
</protein>
<keyword evidence="1" id="KW-1133">Transmembrane helix</keyword>
<proteinExistence type="predicted"/>
<dbReference type="EMBL" id="MT143944">
    <property type="protein sequence ID" value="QJH93077.1"/>
    <property type="molecule type" value="Genomic_DNA"/>
</dbReference>
<organism evidence="3">
    <name type="scientific">viral metagenome</name>
    <dbReference type="NCBI Taxonomy" id="1070528"/>
    <lineage>
        <taxon>unclassified sequences</taxon>
        <taxon>metagenomes</taxon>
        <taxon>organismal metagenomes</taxon>
    </lineage>
</organism>
<reference evidence="3" key="1">
    <citation type="submission" date="2020-03" db="EMBL/GenBank/DDBJ databases">
        <title>The deep terrestrial virosphere.</title>
        <authorList>
            <person name="Holmfeldt K."/>
            <person name="Nilsson E."/>
            <person name="Simone D."/>
            <person name="Lopez-Fernandez M."/>
            <person name="Wu X."/>
            <person name="de Brujin I."/>
            <person name="Lundin D."/>
            <person name="Andersson A."/>
            <person name="Bertilsson S."/>
            <person name="Dopson M."/>
        </authorList>
    </citation>
    <scope>NUCLEOTIDE SEQUENCE</scope>
    <source>
        <strain evidence="2">MM171A00971</strain>
        <strain evidence="3">MM171B02681</strain>
    </source>
</reference>
<keyword evidence="1" id="KW-0812">Transmembrane</keyword>
<dbReference type="EMBL" id="MT143656">
    <property type="protein sequence ID" value="QJA99556.1"/>
    <property type="molecule type" value="Genomic_DNA"/>
</dbReference>
<gene>
    <name evidence="2" type="ORF">MM171A00971_0014</name>
    <name evidence="3" type="ORF">MM171B02681_0005</name>
</gene>
<accession>A0A6M3X6G5</accession>
<evidence type="ECO:0000313" key="2">
    <source>
        <dbReference type="EMBL" id="QJA99556.1"/>
    </source>
</evidence>
<evidence type="ECO:0000313" key="3">
    <source>
        <dbReference type="EMBL" id="QJH93077.1"/>
    </source>
</evidence>
<keyword evidence="1" id="KW-0472">Membrane</keyword>
<dbReference type="AlphaFoldDB" id="A0A6M3X6G5"/>
<feature type="transmembrane region" description="Helical" evidence="1">
    <location>
        <begin position="42"/>
        <end position="65"/>
    </location>
</feature>
<evidence type="ECO:0000256" key="1">
    <source>
        <dbReference type="SAM" id="Phobius"/>
    </source>
</evidence>
<sequence length="69" mass="7937">MTPNNDSDHDRIVRIDENLKYISSSLNNLLPRLSKLEKDRDYFAGVLAFFSVLIPIIIAIIIFILSKVF</sequence>
<name>A0A6M3X6G5_9ZZZZ</name>